<accession>A0A3P5ZGV2</accession>
<reference evidence="1" key="1">
    <citation type="submission" date="2018-11" db="EMBL/GenBank/DDBJ databases">
        <authorList>
            <consortium name="Genoscope - CEA"/>
            <person name="William W."/>
        </authorList>
    </citation>
    <scope>NUCLEOTIDE SEQUENCE</scope>
</reference>
<evidence type="ECO:0000313" key="1">
    <source>
        <dbReference type="EMBL" id="VDC71960.1"/>
    </source>
</evidence>
<sequence>MISLTTIPILMTRLPLTTIAISKRSFIFTNKPTITCSNNRVRTRSSSIMPIFKAIRICFMALSPPLSLTTTTMEALVGATTLQLFLGTTALVLGRARPLD</sequence>
<name>A0A3P5ZGV2_BRACM</name>
<dbReference type="AlphaFoldDB" id="A0A3P5ZGV2"/>
<protein>
    <submittedName>
        <fullName evidence="1">Uncharacterized protein</fullName>
    </submittedName>
</protein>
<dbReference type="EMBL" id="LR031570">
    <property type="protein sequence ID" value="VDC71960.1"/>
    <property type="molecule type" value="Genomic_DNA"/>
</dbReference>
<organism evidence="1">
    <name type="scientific">Brassica campestris</name>
    <name type="common">Field mustard</name>
    <dbReference type="NCBI Taxonomy" id="3711"/>
    <lineage>
        <taxon>Eukaryota</taxon>
        <taxon>Viridiplantae</taxon>
        <taxon>Streptophyta</taxon>
        <taxon>Embryophyta</taxon>
        <taxon>Tracheophyta</taxon>
        <taxon>Spermatophyta</taxon>
        <taxon>Magnoliopsida</taxon>
        <taxon>eudicotyledons</taxon>
        <taxon>Gunneridae</taxon>
        <taxon>Pentapetalae</taxon>
        <taxon>rosids</taxon>
        <taxon>malvids</taxon>
        <taxon>Brassicales</taxon>
        <taxon>Brassicaceae</taxon>
        <taxon>Brassiceae</taxon>
        <taxon>Brassica</taxon>
    </lineage>
</organism>
<proteinExistence type="predicted"/>
<gene>
    <name evidence="1" type="ORF">BRAA05T21674Z</name>
</gene>